<accession>A0A2U2B9D2</accession>
<dbReference type="GO" id="GO:0003677">
    <property type="term" value="F:DNA binding"/>
    <property type="evidence" value="ECO:0007669"/>
    <property type="project" value="UniProtKB-UniRule"/>
</dbReference>
<dbReference type="InterPro" id="IPR018247">
    <property type="entry name" value="EF_Hand_1_Ca_BS"/>
</dbReference>
<dbReference type="Gene3D" id="1.10.357.10">
    <property type="entry name" value="Tetracycline Repressor, domain 2"/>
    <property type="match status" value="1"/>
</dbReference>
<dbReference type="InterPro" id="IPR050624">
    <property type="entry name" value="HTH-type_Tx_Regulator"/>
</dbReference>
<gene>
    <name evidence="4" type="ORF">DDZ16_09530</name>
</gene>
<dbReference type="InterPro" id="IPR036271">
    <property type="entry name" value="Tet_transcr_reg_TetR-rel_C_sf"/>
</dbReference>
<keyword evidence="5" id="KW-1185">Reference proteome</keyword>
<dbReference type="PROSITE" id="PS50977">
    <property type="entry name" value="HTH_TETR_2"/>
    <property type="match status" value="1"/>
</dbReference>
<dbReference type="AlphaFoldDB" id="A0A2U2B9D2"/>
<feature type="domain" description="HTH tetR-type" evidence="3">
    <location>
        <begin position="10"/>
        <end position="70"/>
    </location>
</feature>
<dbReference type="InterPro" id="IPR001647">
    <property type="entry name" value="HTH_TetR"/>
</dbReference>
<evidence type="ECO:0000313" key="5">
    <source>
        <dbReference type="Proteomes" id="UP000244956"/>
    </source>
</evidence>
<dbReference type="PANTHER" id="PTHR43479:SF11">
    <property type="entry name" value="ACREF_ENVCD OPERON REPRESSOR-RELATED"/>
    <property type="match status" value="1"/>
</dbReference>
<protein>
    <submittedName>
        <fullName evidence="4">TetR/AcrR family transcriptional regulator</fullName>
    </submittedName>
</protein>
<dbReference type="InterPro" id="IPR023772">
    <property type="entry name" value="DNA-bd_HTH_TetR-type_CS"/>
</dbReference>
<dbReference type="PRINTS" id="PR00455">
    <property type="entry name" value="HTHTETR"/>
</dbReference>
<sequence>MKETKRKTQEDKRALVLQKALELFADKGFHSTTTAEIAKAAGIAKGSLFNYFENKEQLLRTIVFDTMLQMAELIDPNHDGVVTEEEFFGMIRNTFEWVGKKREFLLLYFSIVSQPTVYNLLCAELWEILDPYLKQLGAFFRQSGFEDPETEVRYFLAMLDGMSINYAMDPGNFPIEKIEKKITLYYKYQLQEINQEH</sequence>
<dbReference type="RefSeq" id="WP_109264214.1">
    <property type="nucleotide sequence ID" value="NZ_QEWP01000006.1"/>
</dbReference>
<dbReference type="SUPFAM" id="SSF46689">
    <property type="entry name" value="Homeodomain-like"/>
    <property type="match status" value="1"/>
</dbReference>
<keyword evidence="1 2" id="KW-0238">DNA-binding</keyword>
<dbReference type="Pfam" id="PF00440">
    <property type="entry name" value="TetR_N"/>
    <property type="match status" value="1"/>
</dbReference>
<comment type="caution">
    <text evidence="4">The sequence shown here is derived from an EMBL/GenBank/DDBJ whole genome shotgun (WGS) entry which is preliminary data.</text>
</comment>
<name>A0A2U2B9D2_9BACT</name>
<evidence type="ECO:0000256" key="1">
    <source>
        <dbReference type="ARBA" id="ARBA00023125"/>
    </source>
</evidence>
<dbReference type="EMBL" id="QEWP01000006">
    <property type="protein sequence ID" value="PWD99675.1"/>
    <property type="molecule type" value="Genomic_DNA"/>
</dbReference>
<organism evidence="4 5">
    <name type="scientific">Marinilabilia rubra</name>
    <dbReference type="NCBI Taxonomy" id="2162893"/>
    <lineage>
        <taxon>Bacteria</taxon>
        <taxon>Pseudomonadati</taxon>
        <taxon>Bacteroidota</taxon>
        <taxon>Bacteroidia</taxon>
        <taxon>Marinilabiliales</taxon>
        <taxon>Marinilabiliaceae</taxon>
        <taxon>Marinilabilia</taxon>
    </lineage>
</organism>
<dbReference type="PROSITE" id="PS01081">
    <property type="entry name" value="HTH_TETR_1"/>
    <property type="match status" value="1"/>
</dbReference>
<evidence type="ECO:0000313" key="4">
    <source>
        <dbReference type="EMBL" id="PWD99675.1"/>
    </source>
</evidence>
<dbReference type="PANTHER" id="PTHR43479">
    <property type="entry name" value="ACREF/ENVCD OPERON REPRESSOR-RELATED"/>
    <property type="match status" value="1"/>
</dbReference>
<evidence type="ECO:0000256" key="2">
    <source>
        <dbReference type="PROSITE-ProRule" id="PRU00335"/>
    </source>
</evidence>
<dbReference type="SUPFAM" id="SSF48498">
    <property type="entry name" value="Tetracyclin repressor-like, C-terminal domain"/>
    <property type="match status" value="1"/>
</dbReference>
<proteinExistence type="predicted"/>
<dbReference type="Proteomes" id="UP000244956">
    <property type="component" value="Unassembled WGS sequence"/>
</dbReference>
<reference evidence="4 5" key="1">
    <citation type="submission" date="2018-05" db="EMBL/GenBank/DDBJ databases">
        <title>Marinilabilia rubrum sp. nov., isolated from saltern sediment.</title>
        <authorList>
            <person name="Zhang R."/>
        </authorList>
    </citation>
    <scope>NUCLEOTIDE SEQUENCE [LARGE SCALE GENOMIC DNA]</scope>
    <source>
        <strain evidence="4 5">WTE16</strain>
    </source>
</reference>
<dbReference type="InterPro" id="IPR009057">
    <property type="entry name" value="Homeodomain-like_sf"/>
</dbReference>
<dbReference type="OrthoDB" id="9787680at2"/>
<evidence type="ECO:0000259" key="3">
    <source>
        <dbReference type="PROSITE" id="PS50977"/>
    </source>
</evidence>
<dbReference type="PROSITE" id="PS00018">
    <property type="entry name" value="EF_HAND_1"/>
    <property type="match status" value="1"/>
</dbReference>
<feature type="DNA-binding region" description="H-T-H motif" evidence="2">
    <location>
        <begin position="33"/>
        <end position="52"/>
    </location>
</feature>